<dbReference type="Proteomes" id="UP000595857">
    <property type="component" value="Chromosome"/>
</dbReference>
<dbReference type="InterPro" id="IPR010982">
    <property type="entry name" value="Lambda_DNA-bd_dom_sf"/>
</dbReference>
<evidence type="ECO:0000313" key="3">
    <source>
        <dbReference type="EMBL" id="QQR39055.1"/>
    </source>
</evidence>
<keyword evidence="1" id="KW-0238">DNA-binding</keyword>
<accession>A0ABX7C8Z0</accession>
<dbReference type="RefSeq" id="WP_201632515.1">
    <property type="nucleotide sequence ID" value="NZ_CP068046.1"/>
</dbReference>
<gene>
    <name evidence="3" type="ORF">JI748_15170</name>
</gene>
<dbReference type="CDD" id="cd00093">
    <property type="entry name" value="HTH_XRE"/>
    <property type="match status" value="1"/>
</dbReference>
<reference evidence="3 4" key="1">
    <citation type="submission" date="2021-01" db="EMBL/GenBank/DDBJ databases">
        <title>Genome seq and assembly of Devosia sp. LEGU1.</title>
        <authorList>
            <person name="Chhetri G."/>
        </authorList>
    </citation>
    <scope>NUCLEOTIDE SEQUENCE [LARGE SCALE GENOMIC DNA]</scope>
    <source>
        <strain evidence="3 4">LEGU1</strain>
    </source>
</reference>
<dbReference type="InterPro" id="IPR001387">
    <property type="entry name" value="Cro/C1-type_HTH"/>
</dbReference>
<dbReference type="Pfam" id="PF01381">
    <property type="entry name" value="HTH_3"/>
    <property type="match status" value="1"/>
</dbReference>
<evidence type="ECO:0000259" key="2">
    <source>
        <dbReference type="PROSITE" id="PS50943"/>
    </source>
</evidence>
<proteinExistence type="predicted"/>
<dbReference type="InterPro" id="IPR050807">
    <property type="entry name" value="TransReg_Diox_bact_type"/>
</dbReference>
<dbReference type="SMART" id="SM00530">
    <property type="entry name" value="HTH_XRE"/>
    <property type="match status" value="1"/>
</dbReference>
<dbReference type="EMBL" id="CP068046">
    <property type="protein sequence ID" value="QQR39055.1"/>
    <property type="molecule type" value="Genomic_DNA"/>
</dbReference>
<dbReference type="PROSITE" id="PS50943">
    <property type="entry name" value="HTH_CROC1"/>
    <property type="match status" value="1"/>
</dbReference>
<organism evidence="3 4">
    <name type="scientific">Devosia rhizoryzae</name>
    <dbReference type="NCBI Taxonomy" id="2774137"/>
    <lineage>
        <taxon>Bacteria</taxon>
        <taxon>Pseudomonadati</taxon>
        <taxon>Pseudomonadota</taxon>
        <taxon>Alphaproteobacteria</taxon>
        <taxon>Hyphomicrobiales</taxon>
        <taxon>Devosiaceae</taxon>
        <taxon>Devosia</taxon>
    </lineage>
</organism>
<sequence length="114" mass="12591">MVNSKTIEHFKDRLKGFREEKFGWTQAELADRARLSVVTISKLEQGKNLPTFEVLVGLCEALSISPNELIGWKPQGSAPGASLMSERLAVLLKRLPQSHSQALVEFAEKLAKGS</sequence>
<keyword evidence="4" id="KW-1185">Reference proteome</keyword>
<dbReference type="PANTHER" id="PTHR46797:SF1">
    <property type="entry name" value="METHYLPHOSPHONATE SYNTHASE"/>
    <property type="match status" value="1"/>
</dbReference>
<evidence type="ECO:0000313" key="4">
    <source>
        <dbReference type="Proteomes" id="UP000595857"/>
    </source>
</evidence>
<dbReference type="SUPFAM" id="SSF47413">
    <property type="entry name" value="lambda repressor-like DNA-binding domains"/>
    <property type="match status" value="1"/>
</dbReference>
<feature type="domain" description="HTH cro/C1-type" evidence="2">
    <location>
        <begin position="14"/>
        <end position="69"/>
    </location>
</feature>
<protein>
    <submittedName>
        <fullName evidence="3">Helix-turn-helix transcriptional regulator</fullName>
    </submittedName>
</protein>
<dbReference type="Gene3D" id="1.10.260.40">
    <property type="entry name" value="lambda repressor-like DNA-binding domains"/>
    <property type="match status" value="1"/>
</dbReference>
<dbReference type="PANTHER" id="PTHR46797">
    <property type="entry name" value="HTH-TYPE TRANSCRIPTIONAL REGULATOR"/>
    <property type="match status" value="1"/>
</dbReference>
<name>A0ABX7C8Z0_9HYPH</name>
<evidence type="ECO:0000256" key="1">
    <source>
        <dbReference type="ARBA" id="ARBA00023125"/>
    </source>
</evidence>